<dbReference type="Pfam" id="PF13340">
    <property type="entry name" value="DUF4096"/>
    <property type="match status" value="1"/>
</dbReference>
<proteinExistence type="predicted"/>
<keyword evidence="4" id="KW-1185">Reference proteome</keyword>
<dbReference type="GO" id="GO:0004803">
    <property type="term" value="F:transposase activity"/>
    <property type="evidence" value="ECO:0007669"/>
    <property type="project" value="InterPro"/>
</dbReference>
<dbReference type="AlphaFoldDB" id="A0A7X9X0N3"/>
<dbReference type="Proteomes" id="UP000519023">
    <property type="component" value="Unassembled WGS sequence"/>
</dbReference>
<dbReference type="Pfam" id="PF01609">
    <property type="entry name" value="DDE_Tnp_1"/>
    <property type="match status" value="1"/>
</dbReference>
<dbReference type="GO" id="GO:0006313">
    <property type="term" value="P:DNA transposition"/>
    <property type="evidence" value="ECO:0007669"/>
    <property type="project" value="InterPro"/>
</dbReference>
<dbReference type="RefSeq" id="WP_169575522.1">
    <property type="nucleotide sequence ID" value="NZ_JABBFV010000046.1"/>
</dbReference>
<gene>
    <name evidence="3" type="ORF">HHL08_24640</name>
</gene>
<dbReference type="EMBL" id="JABBFV010000046">
    <property type="protein sequence ID" value="NML13265.1"/>
    <property type="molecule type" value="Genomic_DNA"/>
</dbReference>
<evidence type="ECO:0000313" key="4">
    <source>
        <dbReference type="Proteomes" id="UP000519023"/>
    </source>
</evidence>
<accession>A0A7X9X0N3</accession>
<dbReference type="GO" id="GO:0003677">
    <property type="term" value="F:DNA binding"/>
    <property type="evidence" value="ECO:0007669"/>
    <property type="project" value="InterPro"/>
</dbReference>
<evidence type="ECO:0000259" key="2">
    <source>
        <dbReference type="Pfam" id="PF13340"/>
    </source>
</evidence>
<protein>
    <submittedName>
        <fullName evidence="3">IS5 family transposase</fullName>
    </submittedName>
</protein>
<evidence type="ECO:0000259" key="1">
    <source>
        <dbReference type="Pfam" id="PF01609"/>
    </source>
</evidence>
<dbReference type="InterPro" id="IPR002559">
    <property type="entry name" value="Transposase_11"/>
</dbReference>
<sequence length="278" mass="31352">MVTWTGIARREHSREGLRYPSDMTDVEWALAAPFVPPARRGGRPRTADMREVLNAMLYVAASGCAWRLLPKCFPPVSTVRRYFYAWRNASLFEAINTVLVMNLREIEGREASPSAGVIDSQSVKTTESGGISGFDAGKKVKGRKRNILTDTCGFLIFILVHAADIQDRDGAVDVLAAIRTRFPWLRHVFADGGYAGEKLRSALVGMGKWTIEIIKRSDKAKGFEVLPRRWVVERTFAWLGRCRRLAKDWERSIASSTAWALIASIRMLTRRTARYCQI</sequence>
<dbReference type="InterPro" id="IPR025161">
    <property type="entry name" value="IS402-like_dom"/>
</dbReference>
<feature type="domain" description="Transposase IS4-like" evidence="1">
    <location>
        <begin position="112"/>
        <end position="268"/>
    </location>
</feature>
<organism evidence="3 4">
    <name type="scientific">Sphingobium psychrophilum</name>
    <dbReference type="NCBI Taxonomy" id="2728834"/>
    <lineage>
        <taxon>Bacteria</taxon>
        <taxon>Pseudomonadati</taxon>
        <taxon>Pseudomonadota</taxon>
        <taxon>Alphaproteobacteria</taxon>
        <taxon>Sphingomonadales</taxon>
        <taxon>Sphingomonadaceae</taxon>
        <taxon>Sphingobium</taxon>
    </lineage>
</organism>
<dbReference type="NCBIfam" id="NF033580">
    <property type="entry name" value="transpos_IS5_3"/>
    <property type="match status" value="1"/>
</dbReference>
<reference evidence="3 4" key="1">
    <citation type="submission" date="2020-04" db="EMBL/GenBank/DDBJ databases">
        <title>Sphingobium sp. AR-3-1 isolated from Arctic soil.</title>
        <authorList>
            <person name="Dahal R.H."/>
            <person name="Chaudhary D.K."/>
        </authorList>
    </citation>
    <scope>NUCLEOTIDE SEQUENCE [LARGE SCALE GENOMIC DNA]</scope>
    <source>
        <strain evidence="3 4">AR-3-1</strain>
    </source>
</reference>
<evidence type="ECO:0000313" key="3">
    <source>
        <dbReference type="EMBL" id="NML13265.1"/>
    </source>
</evidence>
<dbReference type="PANTHER" id="PTHR30007:SF0">
    <property type="entry name" value="TRANSPOSASE"/>
    <property type="match status" value="1"/>
</dbReference>
<feature type="domain" description="Insertion element IS402-like" evidence="2">
    <location>
        <begin position="23"/>
        <end position="95"/>
    </location>
</feature>
<comment type="caution">
    <text evidence="3">The sequence shown here is derived from an EMBL/GenBank/DDBJ whole genome shotgun (WGS) entry which is preliminary data.</text>
</comment>
<name>A0A7X9X0N3_9SPHN</name>
<dbReference type="PANTHER" id="PTHR30007">
    <property type="entry name" value="PHP DOMAIN PROTEIN"/>
    <property type="match status" value="1"/>
</dbReference>